<gene>
    <name evidence="1" type="ORF">K488DRAFT_84922</name>
</gene>
<dbReference type="EMBL" id="MU273519">
    <property type="protein sequence ID" value="KAI0033480.1"/>
    <property type="molecule type" value="Genomic_DNA"/>
</dbReference>
<dbReference type="Proteomes" id="UP000814128">
    <property type="component" value="Unassembled WGS sequence"/>
</dbReference>
<sequence>MNQSEVSALALRREKLARGRRTGVEGLVTNPRLLWIALVAALGGLNYGYEQGSYAQVLVMPSFTNDPRFSRIATDSSFKGWTVSVLPLGGWLGSLVNGYFVGKFGRRWAISAASFVCTLGGALTTGAANPDYLFAGRFFIGFSVGMMSTAVPTFLSELAPTELRGTTAGLFQFAVCLGIMISYWIGYGTNFISATSSVSWRIPLAVQCLPALLLMFGVWLIPESPRHLVNIGQEERARAVLAYIRRTGPDDELMNIELTEIKAEAIFGEAERYPHLVNRGPWSDVQIEFLEITTLFSSWDTFKRTATGGLTMFFQQWTGIDAIVNYAPTIFTSIGLTGNTTSLLASGVVGMLFVLSVLPAVQLIDKVGRRTLMLAGTAGMLLTLILVAALDASFGTRWDAHRAASWFTAACIWAYIGCFGFSWGPTSWCLIAEIFPLSLRGPGVALSASSNWMNNFVVSYTVPIMLTHITWRTYIVFICTLALGGLWVLFFLPETRGKSLEEMDLVFRSHTGSADVERMERIAREIGLRRYTVASDDEPEKDAADGTEKV</sequence>
<accession>A0ACB8QPK6</accession>
<comment type="caution">
    <text evidence="1">The sequence shown here is derived from an EMBL/GenBank/DDBJ whole genome shotgun (WGS) entry which is preliminary data.</text>
</comment>
<name>A0ACB8QPK6_9AGAM</name>
<reference evidence="1" key="1">
    <citation type="submission" date="2021-02" db="EMBL/GenBank/DDBJ databases">
        <authorList>
            <consortium name="DOE Joint Genome Institute"/>
            <person name="Ahrendt S."/>
            <person name="Looney B.P."/>
            <person name="Miyauchi S."/>
            <person name="Morin E."/>
            <person name="Drula E."/>
            <person name="Courty P.E."/>
            <person name="Chicoki N."/>
            <person name="Fauchery L."/>
            <person name="Kohler A."/>
            <person name="Kuo A."/>
            <person name="Labutti K."/>
            <person name="Pangilinan J."/>
            <person name="Lipzen A."/>
            <person name="Riley R."/>
            <person name="Andreopoulos W."/>
            <person name="He G."/>
            <person name="Johnson J."/>
            <person name="Barry K.W."/>
            <person name="Grigoriev I.V."/>
            <person name="Nagy L."/>
            <person name="Hibbett D."/>
            <person name="Henrissat B."/>
            <person name="Matheny P.B."/>
            <person name="Labbe J."/>
            <person name="Martin F."/>
        </authorList>
    </citation>
    <scope>NUCLEOTIDE SEQUENCE</scope>
    <source>
        <strain evidence="1">EC-137</strain>
    </source>
</reference>
<proteinExistence type="predicted"/>
<evidence type="ECO:0000313" key="2">
    <source>
        <dbReference type="Proteomes" id="UP000814128"/>
    </source>
</evidence>
<reference evidence="1" key="2">
    <citation type="journal article" date="2022" name="New Phytol.">
        <title>Evolutionary transition to the ectomycorrhizal habit in the genomes of a hyperdiverse lineage of mushroom-forming fungi.</title>
        <authorList>
            <person name="Looney B."/>
            <person name="Miyauchi S."/>
            <person name="Morin E."/>
            <person name="Drula E."/>
            <person name="Courty P.E."/>
            <person name="Kohler A."/>
            <person name="Kuo A."/>
            <person name="LaButti K."/>
            <person name="Pangilinan J."/>
            <person name="Lipzen A."/>
            <person name="Riley R."/>
            <person name="Andreopoulos W."/>
            <person name="He G."/>
            <person name="Johnson J."/>
            <person name="Nolan M."/>
            <person name="Tritt A."/>
            <person name="Barry K.W."/>
            <person name="Grigoriev I.V."/>
            <person name="Nagy L.G."/>
            <person name="Hibbett D."/>
            <person name="Henrissat B."/>
            <person name="Matheny P.B."/>
            <person name="Labbe J."/>
            <person name="Martin F.M."/>
        </authorList>
    </citation>
    <scope>NUCLEOTIDE SEQUENCE</scope>
    <source>
        <strain evidence="1">EC-137</strain>
    </source>
</reference>
<organism evidence="1 2">
    <name type="scientific">Vararia minispora EC-137</name>
    <dbReference type="NCBI Taxonomy" id="1314806"/>
    <lineage>
        <taxon>Eukaryota</taxon>
        <taxon>Fungi</taxon>
        <taxon>Dikarya</taxon>
        <taxon>Basidiomycota</taxon>
        <taxon>Agaricomycotina</taxon>
        <taxon>Agaricomycetes</taxon>
        <taxon>Russulales</taxon>
        <taxon>Lachnocladiaceae</taxon>
        <taxon>Vararia</taxon>
    </lineage>
</organism>
<keyword evidence="2" id="KW-1185">Reference proteome</keyword>
<protein>
    <submittedName>
        <fullName evidence="1">Hexose transport-related protein</fullName>
    </submittedName>
</protein>
<evidence type="ECO:0000313" key="1">
    <source>
        <dbReference type="EMBL" id="KAI0033480.1"/>
    </source>
</evidence>